<keyword evidence="2" id="KW-0378">Hydrolase</keyword>
<dbReference type="InterPro" id="IPR000073">
    <property type="entry name" value="AB_hydrolase_1"/>
</dbReference>
<organism evidence="2 3">
    <name type="scientific">Mycolicibacterium neworleansense</name>
    <dbReference type="NCBI Taxonomy" id="146018"/>
    <lineage>
        <taxon>Bacteria</taxon>
        <taxon>Bacillati</taxon>
        <taxon>Actinomycetota</taxon>
        <taxon>Actinomycetes</taxon>
        <taxon>Mycobacteriales</taxon>
        <taxon>Mycobacteriaceae</taxon>
        <taxon>Mycolicibacterium</taxon>
    </lineage>
</organism>
<dbReference type="GO" id="GO:0016787">
    <property type="term" value="F:hydrolase activity"/>
    <property type="evidence" value="ECO:0007669"/>
    <property type="project" value="UniProtKB-KW"/>
</dbReference>
<dbReference type="PANTHER" id="PTHR43433">
    <property type="entry name" value="HYDROLASE, ALPHA/BETA FOLD FAMILY PROTEIN"/>
    <property type="match status" value="1"/>
</dbReference>
<dbReference type="Pfam" id="PF00561">
    <property type="entry name" value="Abhydrolase_1"/>
    <property type="match status" value="1"/>
</dbReference>
<feature type="domain" description="AB hydrolase-1" evidence="1">
    <location>
        <begin position="33"/>
        <end position="284"/>
    </location>
</feature>
<dbReference type="EMBL" id="CWKH01000001">
    <property type="protein sequence ID" value="CRZ15519.1"/>
    <property type="molecule type" value="Genomic_DNA"/>
</dbReference>
<proteinExistence type="predicted"/>
<sequence>MTLPQLPPGRPVEVRAVDGVRLHAEVFGPEDGYPIVLAHGITCAIGVWAHQIADLAGDYRVIAYDHRGHGRSETPHGRRRYSLNHLAADLDAVLDTTLKPGEHAILAGHSMGGIAITSWSQRYPGRVAARADAVALINTTTGDLVRDVELLRVPAPLAATRIRAAGTAIRTFGGASMPRITERPNKRFVAHLAVGHDAEPWVAEYVYRLFADTPPAGRGGWARALVNSLGPQHISLQNLSVPTLVIGSVKDRLLPINAARRIAADAPNLSAFVEMPGGHCAILECPSQVNAQLRALAESVSPPRAVGQ</sequence>
<gene>
    <name evidence="2" type="ORF">BN2156_02381</name>
</gene>
<dbReference type="RefSeq" id="WP_090513792.1">
    <property type="nucleotide sequence ID" value="NZ_CWKH01000001.1"/>
</dbReference>
<dbReference type="InterPro" id="IPR050471">
    <property type="entry name" value="AB_hydrolase"/>
</dbReference>
<reference evidence="3" key="1">
    <citation type="submission" date="2015-07" db="EMBL/GenBank/DDBJ databases">
        <authorList>
            <person name="Urmite Genomes"/>
        </authorList>
    </citation>
    <scope>NUCLEOTIDE SEQUENCE [LARGE SCALE GENOMIC DNA]</scope>
    <source>
        <strain evidence="3">type strain: ATCC 49404</strain>
    </source>
</reference>
<dbReference type="OrthoDB" id="5422338at2"/>
<evidence type="ECO:0000313" key="2">
    <source>
        <dbReference type="EMBL" id="CRZ15519.1"/>
    </source>
</evidence>
<dbReference type="STRING" id="146018.BN2156_02381"/>
<name>A0A0H5S368_9MYCO</name>
<keyword evidence="3" id="KW-1185">Reference proteome</keyword>
<dbReference type="SUPFAM" id="SSF53474">
    <property type="entry name" value="alpha/beta-Hydrolases"/>
    <property type="match status" value="1"/>
</dbReference>
<accession>A0A0H5S368</accession>
<evidence type="ECO:0000259" key="1">
    <source>
        <dbReference type="Pfam" id="PF00561"/>
    </source>
</evidence>
<dbReference type="AlphaFoldDB" id="A0A0H5S368"/>
<dbReference type="Proteomes" id="UP000199147">
    <property type="component" value="Unassembled WGS sequence"/>
</dbReference>
<evidence type="ECO:0000313" key="3">
    <source>
        <dbReference type="Proteomes" id="UP000199147"/>
    </source>
</evidence>
<dbReference type="Gene3D" id="3.40.50.1820">
    <property type="entry name" value="alpha/beta hydrolase"/>
    <property type="match status" value="1"/>
</dbReference>
<protein>
    <submittedName>
        <fullName evidence="2">Alpha/beta hydrolase</fullName>
    </submittedName>
</protein>
<dbReference type="PANTHER" id="PTHR43433:SF1">
    <property type="entry name" value="BLL5160 PROTEIN"/>
    <property type="match status" value="1"/>
</dbReference>
<dbReference type="InterPro" id="IPR029058">
    <property type="entry name" value="AB_hydrolase_fold"/>
</dbReference>